<dbReference type="EC" id="3.4.22.49" evidence="2"/>
<dbReference type="Proteomes" id="UP001626550">
    <property type="component" value="Unassembled WGS sequence"/>
</dbReference>
<dbReference type="PANTHER" id="PTHR12792:SF0">
    <property type="entry name" value="SEPARIN"/>
    <property type="match status" value="1"/>
</dbReference>
<comment type="caution">
    <text evidence="6">The sequence shown here is derived from an EMBL/GenBank/DDBJ whole genome shotgun (WGS) entry which is preliminary data.</text>
</comment>
<evidence type="ECO:0000313" key="6">
    <source>
        <dbReference type="EMBL" id="KAL3317505.1"/>
    </source>
</evidence>
<evidence type="ECO:0000256" key="1">
    <source>
        <dbReference type="ARBA" id="ARBA00000451"/>
    </source>
</evidence>
<evidence type="ECO:0000256" key="3">
    <source>
        <dbReference type="ARBA" id="ARBA00022801"/>
    </source>
</evidence>
<keyword evidence="7" id="KW-1185">Reference proteome</keyword>
<gene>
    <name evidence="6" type="primary">ESPL1_2</name>
    <name evidence="6" type="ORF">Ciccas_003842</name>
</gene>
<dbReference type="InterPro" id="IPR005314">
    <property type="entry name" value="Peptidase_C50"/>
</dbReference>
<protein>
    <recommendedName>
        <fullName evidence="2">separase</fullName>
        <ecNumber evidence="2">3.4.22.49</ecNumber>
    </recommendedName>
</protein>
<dbReference type="PROSITE" id="PS51700">
    <property type="entry name" value="SEPARIN"/>
    <property type="match status" value="1"/>
</dbReference>
<dbReference type="GO" id="GO:0098813">
    <property type="term" value="P:nuclear chromosome segregation"/>
    <property type="evidence" value="ECO:0007669"/>
    <property type="project" value="UniProtKB-ARBA"/>
</dbReference>
<keyword evidence="3" id="KW-0378">Hydrolase</keyword>
<reference evidence="6 7" key="1">
    <citation type="submission" date="2024-11" db="EMBL/GenBank/DDBJ databases">
        <title>Adaptive evolution of stress response genes in parasites aligns with host niche diversity.</title>
        <authorList>
            <person name="Hahn C."/>
            <person name="Resl P."/>
        </authorList>
    </citation>
    <scope>NUCLEOTIDE SEQUENCE [LARGE SCALE GENOMIC DNA]</scope>
    <source>
        <strain evidence="6">EGGRZ-B1_66</strain>
        <tissue evidence="6">Body</tissue>
    </source>
</reference>
<comment type="catalytic activity">
    <reaction evidence="1">
        <text>All bonds known to be hydrolyzed by this endopeptidase have arginine in P1 and an acidic residue in P4. P6 is often occupied by an acidic residue or by a hydroxy-amino-acid residue, the phosphorylation of which enhances cleavage.</text>
        <dbReference type="EC" id="3.4.22.49"/>
    </reaction>
</comment>
<dbReference type="GO" id="GO:0000280">
    <property type="term" value="P:nuclear division"/>
    <property type="evidence" value="ECO:0007669"/>
    <property type="project" value="UniProtKB-ARBA"/>
</dbReference>
<feature type="domain" description="Peptidase C50" evidence="5">
    <location>
        <begin position="48"/>
        <end position="142"/>
    </location>
</feature>
<proteinExistence type="predicted"/>
<dbReference type="Pfam" id="PF03568">
    <property type="entry name" value="Separin_C"/>
    <property type="match status" value="1"/>
</dbReference>
<evidence type="ECO:0000313" key="7">
    <source>
        <dbReference type="Proteomes" id="UP001626550"/>
    </source>
</evidence>
<organism evidence="6 7">
    <name type="scientific">Cichlidogyrus casuarinus</name>
    <dbReference type="NCBI Taxonomy" id="1844966"/>
    <lineage>
        <taxon>Eukaryota</taxon>
        <taxon>Metazoa</taxon>
        <taxon>Spiralia</taxon>
        <taxon>Lophotrochozoa</taxon>
        <taxon>Platyhelminthes</taxon>
        <taxon>Monogenea</taxon>
        <taxon>Monopisthocotylea</taxon>
        <taxon>Dactylogyridea</taxon>
        <taxon>Ancyrocephalidae</taxon>
        <taxon>Cichlidogyrus</taxon>
    </lineage>
</organism>
<dbReference type="InterPro" id="IPR030397">
    <property type="entry name" value="SEPARIN_core_dom"/>
</dbReference>
<accession>A0ABD2QD87</accession>
<dbReference type="GO" id="GO:0016787">
    <property type="term" value="F:hydrolase activity"/>
    <property type="evidence" value="ECO:0007669"/>
    <property type="project" value="UniProtKB-KW"/>
</dbReference>
<sequence length="235" mass="26351">MVPCVSRNFSLSLALSHLCRTLKSHCFSTKNGESIVGHSTIEDILFDAKSAFYILNPEQNLAKTEDHFTKVFKDKYTPWTGIASRFPTNVECIFPRQQAFSYLGHGNGSQFLMHAYKQGERAQLISLLFGCSSAKGKWSGRLEPFYSIFFQLVMGCPTVLGYLWNVTDGDSDRFTTRLFQDWLCENKTNISDEPLPVQSMQASRACKMRNLIGKAAVVYGLPVSASRTSLFPSSI</sequence>
<evidence type="ECO:0000256" key="4">
    <source>
        <dbReference type="ARBA" id="ARBA00022829"/>
    </source>
</evidence>
<keyword evidence="4" id="KW-0159">Chromosome partition</keyword>
<dbReference type="EMBL" id="JBJKFK010000374">
    <property type="protein sequence ID" value="KAL3317505.1"/>
    <property type="molecule type" value="Genomic_DNA"/>
</dbReference>
<dbReference type="AlphaFoldDB" id="A0ABD2QD87"/>
<evidence type="ECO:0000256" key="2">
    <source>
        <dbReference type="ARBA" id="ARBA00012489"/>
    </source>
</evidence>
<dbReference type="PANTHER" id="PTHR12792">
    <property type="entry name" value="EXTRA SPINDLE POLES 1-RELATED"/>
    <property type="match status" value="1"/>
</dbReference>
<name>A0ABD2QD87_9PLAT</name>
<evidence type="ECO:0000259" key="5">
    <source>
        <dbReference type="PROSITE" id="PS51700"/>
    </source>
</evidence>